<dbReference type="InterPro" id="IPR001087">
    <property type="entry name" value="GDSL"/>
</dbReference>
<feature type="transmembrane region" description="Helical" evidence="8">
    <location>
        <begin position="9"/>
        <end position="27"/>
    </location>
</feature>
<keyword evidence="8" id="KW-0812">Transmembrane</keyword>
<dbReference type="InterPro" id="IPR035669">
    <property type="entry name" value="SGNH_plant_lipase-like"/>
</dbReference>
<keyword evidence="3" id="KW-0964">Secreted</keyword>
<comment type="caution">
    <text evidence="9">The sequence shown here is derived from an EMBL/GenBank/DDBJ whole genome shotgun (WGS) entry which is preliminary data.</text>
</comment>
<evidence type="ECO:0000256" key="7">
    <source>
        <dbReference type="ARBA" id="ARBA00023098"/>
    </source>
</evidence>
<evidence type="ECO:0000256" key="8">
    <source>
        <dbReference type="SAM" id="Phobius"/>
    </source>
</evidence>
<keyword evidence="8" id="KW-0472">Membrane</keyword>
<dbReference type="GO" id="GO:0016788">
    <property type="term" value="F:hydrolase activity, acting on ester bonds"/>
    <property type="evidence" value="ECO:0007669"/>
    <property type="project" value="InterPro"/>
</dbReference>
<keyword evidence="7" id="KW-0443">Lipid metabolism</keyword>
<dbReference type="PANTHER" id="PTHR45650:SF4">
    <property type="entry name" value="GDSL-LIKE LIPASE_ACYLHYDROLASE FAMILY PROTEIN, EXPRESSED"/>
    <property type="match status" value="1"/>
</dbReference>
<sequence length="384" mass="42690">MGIKLNRAVIVEILFQLFIVLSLFRIITSDEEPANFVFGDSLVDVGNNNYIPSLSRANYLPFGLDFGRPTGRFTNGRTIVDIIGKINYISFLISLMCYCQELGIDFTPPYLAPTTVGPVVLKGVNYASGAGGILNLTGKLFGDRINFDAQLDNFANTRQDIISSIGVPAALNLFRRAIYSVTMGSNDFINNYLAPAVLIFEKELASPELFVTTLVSRFREQLIRLYNLGARKIIVTNVGPIGCIPSQRDMNPTAGDGCVTFPNQLAQLFNIQLKGLIAELNSNLKGSMFVYADVYYILEEMLNNYVAYGFENPSTSCCYFAGRFGGLVPCGPISTVCWDRSKYVFWDPWHPTDAANVIIAKRLLDGDHNHIFPMNIRQLIQYSI</sequence>
<dbReference type="OrthoDB" id="1600564at2759"/>
<dbReference type="CDD" id="cd01837">
    <property type="entry name" value="SGNH_plant_lipase_like"/>
    <property type="match status" value="1"/>
</dbReference>
<comment type="subcellular location">
    <subcellularLocation>
        <location evidence="1">Secreted</location>
    </subcellularLocation>
</comment>
<keyword evidence="8" id="KW-1133">Transmembrane helix</keyword>
<dbReference type="GO" id="GO:0016042">
    <property type="term" value="P:lipid catabolic process"/>
    <property type="evidence" value="ECO:0007669"/>
    <property type="project" value="UniProtKB-KW"/>
</dbReference>
<evidence type="ECO:0000256" key="5">
    <source>
        <dbReference type="ARBA" id="ARBA00022801"/>
    </source>
</evidence>
<dbReference type="InterPro" id="IPR036514">
    <property type="entry name" value="SGNH_hydro_sf"/>
</dbReference>
<dbReference type="Pfam" id="PF00657">
    <property type="entry name" value="Lipase_GDSL"/>
    <property type="match status" value="1"/>
</dbReference>
<dbReference type="EMBL" id="QJKJ01009382">
    <property type="protein sequence ID" value="RDX76797.1"/>
    <property type="molecule type" value="Genomic_DNA"/>
</dbReference>
<dbReference type="InterPro" id="IPR051238">
    <property type="entry name" value="GDSL_esterase/lipase"/>
</dbReference>
<dbReference type="AlphaFoldDB" id="A0A371FES4"/>
<evidence type="ECO:0000313" key="10">
    <source>
        <dbReference type="Proteomes" id="UP000257109"/>
    </source>
</evidence>
<evidence type="ECO:0000313" key="9">
    <source>
        <dbReference type="EMBL" id="RDX76797.1"/>
    </source>
</evidence>
<protein>
    <submittedName>
        <fullName evidence="9">GDSL esterase/lipase</fullName>
    </submittedName>
</protein>
<keyword evidence="4" id="KW-0732">Signal</keyword>
<dbReference type="Gene3D" id="3.40.50.1110">
    <property type="entry name" value="SGNH hydrolase"/>
    <property type="match status" value="1"/>
</dbReference>
<keyword evidence="10" id="KW-1185">Reference proteome</keyword>
<name>A0A371FES4_MUCPR</name>
<dbReference type="PANTHER" id="PTHR45650">
    <property type="entry name" value="GDSL-LIKE LIPASE/ACYLHYDROLASE-RELATED"/>
    <property type="match status" value="1"/>
</dbReference>
<evidence type="ECO:0000256" key="4">
    <source>
        <dbReference type="ARBA" id="ARBA00022729"/>
    </source>
</evidence>
<keyword evidence="6" id="KW-0442">Lipid degradation</keyword>
<reference evidence="9" key="1">
    <citation type="submission" date="2018-05" db="EMBL/GenBank/DDBJ databases">
        <title>Draft genome of Mucuna pruriens seed.</title>
        <authorList>
            <person name="Nnadi N.E."/>
            <person name="Vos R."/>
            <person name="Hasami M.H."/>
            <person name="Devisetty U.K."/>
            <person name="Aguiy J.C."/>
        </authorList>
    </citation>
    <scope>NUCLEOTIDE SEQUENCE [LARGE SCALE GENOMIC DNA]</scope>
    <source>
        <strain evidence="9">JCA_2017</strain>
    </source>
</reference>
<organism evidence="9 10">
    <name type="scientific">Mucuna pruriens</name>
    <name type="common">Velvet bean</name>
    <name type="synonym">Dolichos pruriens</name>
    <dbReference type="NCBI Taxonomy" id="157652"/>
    <lineage>
        <taxon>Eukaryota</taxon>
        <taxon>Viridiplantae</taxon>
        <taxon>Streptophyta</taxon>
        <taxon>Embryophyta</taxon>
        <taxon>Tracheophyta</taxon>
        <taxon>Spermatophyta</taxon>
        <taxon>Magnoliopsida</taxon>
        <taxon>eudicotyledons</taxon>
        <taxon>Gunneridae</taxon>
        <taxon>Pentapetalae</taxon>
        <taxon>rosids</taxon>
        <taxon>fabids</taxon>
        <taxon>Fabales</taxon>
        <taxon>Fabaceae</taxon>
        <taxon>Papilionoideae</taxon>
        <taxon>50 kb inversion clade</taxon>
        <taxon>NPAAA clade</taxon>
        <taxon>indigoferoid/millettioid clade</taxon>
        <taxon>Phaseoleae</taxon>
        <taxon>Mucuna</taxon>
    </lineage>
</organism>
<evidence type="ECO:0000256" key="6">
    <source>
        <dbReference type="ARBA" id="ARBA00022963"/>
    </source>
</evidence>
<feature type="non-terminal residue" evidence="9">
    <location>
        <position position="1"/>
    </location>
</feature>
<accession>A0A371FES4</accession>
<gene>
    <name evidence="9" type="ORF">CR513_43170</name>
</gene>
<proteinExistence type="inferred from homology"/>
<dbReference type="GO" id="GO:0005576">
    <property type="term" value="C:extracellular region"/>
    <property type="evidence" value="ECO:0007669"/>
    <property type="project" value="UniProtKB-SubCell"/>
</dbReference>
<evidence type="ECO:0000256" key="2">
    <source>
        <dbReference type="ARBA" id="ARBA00008668"/>
    </source>
</evidence>
<dbReference type="Proteomes" id="UP000257109">
    <property type="component" value="Unassembled WGS sequence"/>
</dbReference>
<evidence type="ECO:0000256" key="3">
    <source>
        <dbReference type="ARBA" id="ARBA00022525"/>
    </source>
</evidence>
<comment type="similarity">
    <text evidence="2">Belongs to the 'GDSL' lipolytic enzyme family.</text>
</comment>
<keyword evidence="5" id="KW-0378">Hydrolase</keyword>
<evidence type="ECO:0000256" key="1">
    <source>
        <dbReference type="ARBA" id="ARBA00004613"/>
    </source>
</evidence>